<evidence type="ECO:0000313" key="3">
    <source>
        <dbReference type="Proteomes" id="UP000008743"/>
    </source>
</evidence>
<feature type="chain" id="PRO_5002266830" evidence="1">
    <location>
        <begin position="26"/>
        <end position="211"/>
    </location>
</feature>
<keyword evidence="1" id="KW-0732">Signal</keyword>
<protein>
    <submittedName>
        <fullName evidence="2">Uncharacterized protein</fullName>
    </submittedName>
</protein>
<evidence type="ECO:0000313" key="2">
    <source>
        <dbReference type="EMBL" id="KJE97669.1"/>
    </source>
</evidence>
<dbReference type="Proteomes" id="UP000008743">
    <property type="component" value="Unassembled WGS sequence"/>
</dbReference>
<name>A0A0D2X5E5_CAPO3</name>
<accession>A0A0D2X5E5</accession>
<dbReference type="eggNOG" id="ENOG502STK5">
    <property type="taxonomic scope" value="Eukaryota"/>
</dbReference>
<sequence length="211" mass="22763">MKHLSASLAVVAFCVIVSLATSIYAVPIAIAQKPDSAAMAERDYHRVGLAAKLARLNNNNHKKIQLPAARVGNESDWSSCIDIPVLGETCLVLYVIPENLTLGAKLTIDNHTVLDEELDGNHICLSDTSLLSLLELIPALIPFKAIIDAIIKADKYIPAHILSICLNLTNVVFNSTSVSGCADLDSNIMCFESKCLYSGDDSFGCFNIPTF</sequence>
<dbReference type="InParanoid" id="A0A0D2X5E5"/>
<proteinExistence type="predicted"/>
<gene>
    <name evidence="2" type="ORF">CAOG_007776</name>
</gene>
<organism evidence="2 3">
    <name type="scientific">Capsaspora owczarzaki (strain ATCC 30864)</name>
    <dbReference type="NCBI Taxonomy" id="595528"/>
    <lineage>
        <taxon>Eukaryota</taxon>
        <taxon>Filasterea</taxon>
        <taxon>Capsaspora</taxon>
    </lineage>
</organism>
<dbReference type="AlphaFoldDB" id="A0A0D2X5E5"/>
<keyword evidence="3" id="KW-1185">Reference proteome</keyword>
<dbReference type="EMBL" id="KE346375">
    <property type="protein sequence ID" value="KJE97669.1"/>
    <property type="molecule type" value="Genomic_DNA"/>
</dbReference>
<evidence type="ECO:0000256" key="1">
    <source>
        <dbReference type="SAM" id="SignalP"/>
    </source>
</evidence>
<feature type="signal peptide" evidence="1">
    <location>
        <begin position="1"/>
        <end position="25"/>
    </location>
</feature>
<dbReference type="RefSeq" id="XP_004342849.1">
    <property type="nucleotide sequence ID" value="XM_004342800.2"/>
</dbReference>
<dbReference type="OrthoDB" id="10616678at2759"/>
<reference evidence="3" key="1">
    <citation type="submission" date="2011-02" db="EMBL/GenBank/DDBJ databases">
        <title>The Genome Sequence of Capsaspora owczarzaki ATCC 30864.</title>
        <authorList>
            <person name="Russ C."/>
            <person name="Cuomo C."/>
            <person name="Burger G."/>
            <person name="Gray M.W."/>
            <person name="Holland P.W.H."/>
            <person name="King N."/>
            <person name="Lang F.B.F."/>
            <person name="Roger A.J."/>
            <person name="Ruiz-Trillo I."/>
            <person name="Young S.K."/>
            <person name="Zeng Q."/>
            <person name="Gargeya S."/>
            <person name="Alvarado L."/>
            <person name="Berlin A."/>
            <person name="Chapman S.B."/>
            <person name="Chen Z."/>
            <person name="Freedman E."/>
            <person name="Gellesch M."/>
            <person name="Goldberg J."/>
            <person name="Griggs A."/>
            <person name="Gujja S."/>
            <person name="Heilman E."/>
            <person name="Heiman D."/>
            <person name="Howarth C."/>
            <person name="Mehta T."/>
            <person name="Neiman D."/>
            <person name="Pearson M."/>
            <person name="Roberts A."/>
            <person name="Saif S."/>
            <person name="Shea T."/>
            <person name="Shenoy N."/>
            <person name="Sisk P."/>
            <person name="Stolte C."/>
            <person name="Sykes S."/>
            <person name="White J."/>
            <person name="Yandava C."/>
            <person name="Haas B."/>
            <person name="Nusbaum C."/>
            <person name="Birren B."/>
        </authorList>
    </citation>
    <scope>NUCLEOTIDE SEQUENCE</scope>
    <source>
        <strain evidence="3">ATCC 30864</strain>
    </source>
</reference>